<dbReference type="InterPro" id="IPR045584">
    <property type="entry name" value="Pilin-like"/>
</dbReference>
<dbReference type="PROSITE" id="PS00409">
    <property type="entry name" value="PROKAR_NTER_METHYL"/>
    <property type="match status" value="1"/>
</dbReference>
<dbReference type="NCBIfam" id="TIGR02532">
    <property type="entry name" value="IV_pilin_GFxxxE"/>
    <property type="match status" value="1"/>
</dbReference>
<organism evidence="4 5">
    <name type="scientific">Roseateles toxinivorans</name>
    <dbReference type="NCBI Taxonomy" id="270368"/>
    <lineage>
        <taxon>Bacteria</taxon>
        <taxon>Pseudomonadati</taxon>
        <taxon>Pseudomonadota</taxon>
        <taxon>Betaproteobacteria</taxon>
        <taxon>Burkholderiales</taxon>
        <taxon>Sphaerotilaceae</taxon>
        <taxon>Roseateles</taxon>
    </lineage>
</organism>
<keyword evidence="3" id="KW-0472">Membrane</keyword>
<reference evidence="4 5" key="1">
    <citation type="submission" date="2019-03" db="EMBL/GenBank/DDBJ databases">
        <title>Genomic Encyclopedia of Type Strains, Phase IV (KMG-IV): sequencing the most valuable type-strain genomes for metagenomic binning, comparative biology and taxonomic classification.</title>
        <authorList>
            <person name="Goeker M."/>
        </authorList>
    </citation>
    <scope>NUCLEOTIDE SEQUENCE [LARGE SCALE GENOMIC DNA]</scope>
    <source>
        <strain evidence="4 5">DSM 16998</strain>
    </source>
</reference>
<sequence>MNIVASPVAPQRGFTLVELMIVVAIIGILAAVALPAYNDYVRRGQIPEATSALSDYRVKMEQYFQDNRNYGTDTCGSGTSWGNFVRTGSKYFSYACVLSNAGQGFTVTATGAAGAAIGHEYTVNHNGVLATTKFKGDASTKLCWLIKGDEC</sequence>
<proteinExistence type="inferred from homology"/>
<evidence type="ECO:0000256" key="2">
    <source>
        <dbReference type="ARBA" id="ARBA00022481"/>
    </source>
</evidence>
<evidence type="ECO:0000256" key="1">
    <source>
        <dbReference type="ARBA" id="ARBA00005233"/>
    </source>
</evidence>
<dbReference type="PANTHER" id="PTHR30093">
    <property type="entry name" value="GENERAL SECRETION PATHWAY PROTEIN G"/>
    <property type="match status" value="1"/>
</dbReference>
<gene>
    <name evidence="4" type="ORF">DES47_10674</name>
</gene>
<name>A0A4R6QJV5_9BURK</name>
<dbReference type="AlphaFoldDB" id="A0A4R6QJV5"/>
<keyword evidence="3" id="KW-0812">Transmembrane</keyword>
<keyword evidence="3" id="KW-1133">Transmembrane helix</keyword>
<dbReference type="GO" id="GO:0043683">
    <property type="term" value="P:type IV pilus assembly"/>
    <property type="evidence" value="ECO:0007669"/>
    <property type="project" value="InterPro"/>
</dbReference>
<evidence type="ECO:0000313" key="5">
    <source>
        <dbReference type="Proteomes" id="UP000295361"/>
    </source>
</evidence>
<evidence type="ECO:0000256" key="3">
    <source>
        <dbReference type="SAM" id="Phobius"/>
    </source>
</evidence>
<feature type="transmembrane region" description="Helical" evidence="3">
    <location>
        <begin position="16"/>
        <end position="37"/>
    </location>
</feature>
<dbReference type="PRINTS" id="PR00813">
    <property type="entry name" value="BCTERIALGSPG"/>
</dbReference>
<dbReference type="GO" id="GO:0015627">
    <property type="term" value="C:type II protein secretion system complex"/>
    <property type="evidence" value="ECO:0007669"/>
    <property type="project" value="InterPro"/>
</dbReference>
<dbReference type="InParanoid" id="A0A4R6QJV5"/>
<dbReference type="Gene3D" id="3.30.700.10">
    <property type="entry name" value="Glycoprotein, Type 4 Pilin"/>
    <property type="match status" value="1"/>
</dbReference>
<dbReference type="EMBL" id="SNXS01000006">
    <property type="protein sequence ID" value="TDP62779.1"/>
    <property type="molecule type" value="Genomic_DNA"/>
</dbReference>
<accession>A0A4R6QJV5</accession>
<dbReference type="InterPro" id="IPR031982">
    <property type="entry name" value="PilE-like"/>
</dbReference>
<dbReference type="InterPro" id="IPR012902">
    <property type="entry name" value="N_methyl_site"/>
</dbReference>
<comment type="caution">
    <text evidence="4">The sequence shown here is derived from an EMBL/GenBank/DDBJ whole genome shotgun (WGS) entry which is preliminary data.</text>
</comment>
<dbReference type="Pfam" id="PF07963">
    <property type="entry name" value="N_methyl"/>
    <property type="match status" value="1"/>
</dbReference>
<dbReference type="Pfam" id="PF16732">
    <property type="entry name" value="ComP_DUS"/>
    <property type="match status" value="1"/>
</dbReference>
<dbReference type="Proteomes" id="UP000295361">
    <property type="component" value="Unassembled WGS sequence"/>
</dbReference>
<dbReference type="GO" id="GO:0015628">
    <property type="term" value="P:protein secretion by the type II secretion system"/>
    <property type="evidence" value="ECO:0007669"/>
    <property type="project" value="InterPro"/>
</dbReference>
<protein>
    <submittedName>
        <fullName evidence="4">Type IV pilus assembly protein PilE</fullName>
    </submittedName>
</protein>
<dbReference type="SUPFAM" id="SSF54523">
    <property type="entry name" value="Pili subunits"/>
    <property type="match status" value="1"/>
</dbReference>
<dbReference type="OrthoDB" id="8592370at2"/>
<dbReference type="InterPro" id="IPR000983">
    <property type="entry name" value="Bac_GSPG_pilin"/>
</dbReference>
<keyword evidence="2" id="KW-0488">Methylation</keyword>
<dbReference type="PANTHER" id="PTHR30093:SF34">
    <property type="entry name" value="PREPILIN PEPTIDASE-DEPENDENT PROTEIN D"/>
    <property type="match status" value="1"/>
</dbReference>
<evidence type="ECO:0000313" key="4">
    <source>
        <dbReference type="EMBL" id="TDP62779.1"/>
    </source>
</evidence>
<dbReference type="RefSeq" id="WP_133702803.1">
    <property type="nucleotide sequence ID" value="NZ_SNXS01000006.1"/>
</dbReference>
<comment type="similarity">
    <text evidence="1">Belongs to the N-Me-Phe pilin family.</text>
</comment>
<keyword evidence="5" id="KW-1185">Reference proteome</keyword>